<dbReference type="GO" id="GO:0048038">
    <property type="term" value="F:quinone binding"/>
    <property type="evidence" value="ECO:0007669"/>
    <property type="project" value="UniProtKB-KW"/>
</dbReference>
<evidence type="ECO:0000256" key="6">
    <source>
        <dbReference type="RuleBase" id="RU003685"/>
    </source>
</evidence>
<dbReference type="EMBL" id="VBOZ01000017">
    <property type="protein sequence ID" value="TMQ64704.1"/>
    <property type="molecule type" value="Genomic_DNA"/>
</dbReference>
<dbReference type="EC" id="7.1.1.-" evidence="5"/>
<keyword evidence="2 5" id="KW-0813">Transport</keyword>
<evidence type="ECO:0000313" key="8">
    <source>
        <dbReference type="EMBL" id="TMQ64704.1"/>
    </source>
</evidence>
<dbReference type="GO" id="GO:0050136">
    <property type="term" value="F:NADH dehydrogenase (quinone) (non-electrogenic) activity"/>
    <property type="evidence" value="ECO:0007669"/>
    <property type="project" value="UniProtKB-UniRule"/>
</dbReference>
<proteinExistence type="inferred from homology"/>
<comment type="caution">
    <text evidence="8">The sequence shown here is derived from an EMBL/GenBank/DDBJ whole genome shotgun (WGS) entry which is preliminary data.</text>
</comment>
<dbReference type="GO" id="GO:0005886">
    <property type="term" value="C:plasma membrane"/>
    <property type="evidence" value="ECO:0007669"/>
    <property type="project" value="UniProtKB-SubCell"/>
</dbReference>
<dbReference type="InterPro" id="IPR001135">
    <property type="entry name" value="NADH_Q_OxRdtase_suD"/>
</dbReference>
<dbReference type="Pfam" id="PF00346">
    <property type="entry name" value="Complex1_49kDa"/>
    <property type="match status" value="1"/>
</dbReference>
<keyword evidence="5" id="KW-1003">Cell membrane</keyword>
<name>A0A538TM57_UNCEI</name>
<keyword evidence="3 5" id="KW-1278">Translocase</keyword>
<dbReference type="PANTHER" id="PTHR11993:SF10">
    <property type="entry name" value="NADH DEHYDROGENASE [UBIQUINONE] IRON-SULFUR PROTEIN 2, MITOCHONDRIAL"/>
    <property type="match status" value="1"/>
</dbReference>
<evidence type="ECO:0000259" key="7">
    <source>
        <dbReference type="Pfam" id="PF00346"/>
    </source>
</evidence>
<dbReference type="GO" id="GO:0051287">
    <property type="term" value="F:NAD binding"/>
    <property type="evidence" value="ECO:0007669"/>
    <property type="project" value="InterPro"/>
</dbReference>
<evidence type="ECO:0000256" key="3">
    <source>
        <dbReference type="ARBA" id="ARBA00022967"/>
    </source>
</evidence>
<dbReference type="InterPro" id="IPR014029">
    <property type="entry name" value="NADH_UbQ_OxRdtase_49kDa_CS"/>
</dbReference>
<dbReference type="HAMAP" id="MF_01358">
    <property type="entry name" value="NDH1_NuoD"/>
    <property type="match status" value="1"/>
</dbReference>
<feature type="domain" description="NADH-quinone oxidoreductase subunit D" evidence="7">
    <location>
        <begin position="126"/>
        <end position="396"/>
    </location>
</feature>
<evidence type="ECO:0000256" key="5">
    <source>
        <dbReference type="HAMAP-Rule" id="MF_01358"/>
    </source>
</evidence>
<gene>
    <name evidence="5 8" type="primary">nuoD</name>
    <name evidence="8" type="ORF">E6K79_06610</name>
</gene>
<comment type="subcellular location">
    <subcellularLocation>
        <location evidence="5">Cell membrane</location>
        <topology evidence="5">Peripheral membrane protein</topology>
        <orientation evidence="5">Cytoplasmic side</orientation>
    </subcellularLocation>
</comment>
<dbReference type="Gene3D" id="1.10.645.10">
    <property type="entry name" value="Cytochrome-c3 Hydrogenase, chain B"/>
    <property type="match status" value="1"/>
</dbReference>
<keyword evidence="5" id="KW-0472">Membrane</keyword>
<dbReference type="InterPro" id="IPR029014">
    <property type="entry name" value="NiFe-Hase_large"/>
</dbReference>
<evidence type="ECO:0000256" key="4">
    <source>
        <dbReference type="ARBA" id="ARBA00023027"/>
    </source>
</evidence>
<dbReference type="NCBIfam" id="TIGR01962">
    <property type="entry name" value="NuoD"/>
    <property type="match status" value="1"/>
</dbReference>
<dbReference type="Proteomes" id="UP000317691">
    <property type="component" value="Unassembled WGS sequence"/>
</dbReference>
<comment type="similarity">
    <text evidence="1 5 6">Belongs to the complex I 49 kDa subunit family.</text>
</comment>
<evidence type="ECO:0000256" key="1">
    <source>
        <dbReference type="ARBA" id="ARBA00005769"/>
    </source>
</evidence>
<protein>
    <recommendedName>
        <fullName evidence="5">NADH-quinone oxidoreductase subunit D</fullName>
        <ecNumber evidence="5">7.1.1.-</ecNumber>
    </recommendedName>
    <alternativeName>
        <fullName evidence="5">NADH dehydrogenase I subunit D</fullName>
    </alternativeName>
    <alternativeName>
        <fullName evidence="5">NDH-1 subunit D</fullName>
    </alternativeName>
</protein>
<keyword evidence="5" id="KW-0874">Quinone</keyword>
<dbReference type="PANTHER" id="PTHR11993">
    <property type="entry name" value="NADH-UBIQUINONE OXIDOREDUCTASE 49 KDA SUBUNIT"/>
    <property type="match status" value="1"/>
</dbReference>
<dbReference type="PROSITE" id="PS00535">
    <property type="entry name" value="COMPLEX1_49K"/>
    <property type="match status" value="1"/>
</dbReference>
<dbReference type="AlphaFoldDB" id="A0A538TM57"/>
<evidence type="ECO:0000256" key="2">
    <source>
        <dbReference type="ARBA" id="ARBA00022448"/>
    </source>
</evidence>
<organism evidence="8 9">
    <name type="scientific">Eiseniibacteriota bacterium</name>
    <dbReference type="NCBI Taxonomy" id="2212470"/>
    <lineage>
        <taxon>Bacteria</taxon>
        <taxon>Candidatus Eiseniibacteriota</taxon>
    </lineage>
</organism>
<comment type="function">
    <text evidence="5">NDH-1 shuttles electrons from NADH, via FMN and iron-sulfur (Fe-S) centers, to quinones in the respiratory chain. The immediate electron acceptor for the enzyme in this species is believed to be ubiquinone. Couples the redox reaction to proton translocation (for every two electrons transferred, four hydrogen ions are translocated across the cytoplasmic membrane), and thus conserves the redox energy in a proton gradient.</text>
</comment>
<reference evidence="8 9" key="1">
    <citation type="journal article" date="2019" name="Nat. Microbiol.">
        <title>Mediterranean grassland soil C-N compound turnover is dependent on rainfall and depth, and is mediated by genomically divergent microorganisms.</title>
        <authorList>
            <person name="Diamond S."/>
            <person name="Andeer P.F."/>
            <person name="Li Z."/>
            <person name="Crits-Christoph A."/>
            <person name="Burstein D."/>
            <person name="Anantharaman K."/>
            <person name="Lane K.R."/>
            <person name="Thomas B.C."/>
            <person name="Pan C."/>
            <person name="Northen T.R."/>
            <person name="Banfield J.F."/>
        </authorList>
    </citation>
    <scope>NUCLEOTIDE SEQUENCE [LARGE SCALE GENOMIC DNA]</scope>
    <source>
        <strain evidence="8">WS_9</strain>
    </source>
</reference>
<accession>A0A538TM57</accession>
<comment type="catalytic activity">
    <reaction evidence="5">
        <text>a quinone + NADH + 5 H(+)(in) = a quinol + NAD(+) + 4 H(+)(out)</text>
        <dbReference type="Rhea" id="RHEA:57888"/>
        <dbReference type="ChEBI" id="CHEBI:15378"/>
        <dbReference type="ChEBI" id="CHEBI:24646"/>
        <dbReference type="ChEBI" id="CHEBI:57540"/>
        <dbReference type="ChEBI" id="CHEBI:57945"/>
        <dbReference type="ChEBI" id="CHEBI:132124"/>
    </reaction>
</comment>
<sequence length="396" mass="44368">MSTALASPEFKTLTINMGPQHPSTHGVLRLVIELDGETVVSLKPVMGYLHTGMEKIMESKTYTKSITVTDRMDYLSPLGNNMAYVGAVERIMGLEIPERAQVLRVILLELTRISSHLVWLGTHAIDLGAMSVFLYCFREREKLLDVNDMVAGSRLTPSYFRVGGFYQDVPDAFVPFVKKFCDEFPVALGEYQNLLSKNRIWMNRTIGVGTISPEQALQLSVTGPTLRGSGIAYDVRKTQPYCGYETYEFETPLGRNGDVYDRYLCRIEEMKQSLKLVRQGLDRLRPGTVRADNPYLFPANREDVKKGMEELIFHFKIMSEGFRAPTGDAYFAIESPKGELGFYVASDGGPLPYRVRVRPPSFINLQALEGMSIGRMVSDVVACIGSIDIVLGEVDR</sequence>
<evidence type="ECO:0000313" key="9">
    <source>
        <dbReference type="Proteomes" id="UP000317691"/>
    </source>
</evidence>
<dbReference type="InterPro" id="IPR022885">
    <property type="entry name" value="NDH1_su_D/H"/>
</dbReference>
<dbReference type="SUPFAM" id="SSF56762">
    <property type="entry name" value="HydB/Nqo4-like"/>
    <property type="match status" value="1"/>
</dbReference>
<keyword evidence="5" id="KW-0830">Ubiquinone</keyword>
<keyword evidence="4 5" id="KW-0520">NAD</keyword>
<dbReference type="NCBIfam" id="NF004739">
    <property type="entry name" value="PRK06075.1"/>
    <property type="match status" value="1"/>
</dbReference>
<keyword evidence="8" id="KW-0560">Oxidoreductase</keyword>
<comment type="subunit">
    <text evidence="5">NDH-1 is composed of 14 different subunits. Subunits NuoB, C, D, E, F, and G constitute the peripheral sector of the complex.</text>
</comment>